<name>A0A5J6VI48_9VIRU</name>
<proteinExistence type="predicted"/>
<dbReference type="EMBL" id="MN448266">
    <property type="protein sequence ID" value="QFG73590.1"/>
    <property type="molecule type" value="Genomic_DNA"/>
</dbReference>
<evidence type="ECO:0000313" key="1">
    <source>
        <dbReference type="EMBL" id="QFG73590.1"/>
    </source>
</evidence>
<protein>
    <submittedName>
        <fullName evidence="1">Uncharacterized protein</fullName>
    </submittedName>
</protein>
<reference evidence="1" key="1">
    <citation type="journal article" date="2019" name="Philos. Trans. R. Soc. Lond., B, Biol. Sci.">
        <title>Targeted metagenomic recovery of four divergent viruses reveals shared and distinctive characteristics of giant viruses of marine eukaryotes.</title>
        <authorList>
            <person name="Needham D.M."/>
            <person name="Poirier C."/>
            <person name="Hehenberger E."/>
            <person name="Jimenez V."/>
            <person name="Swalwell J.E."/>
            <person name="Santoro A.E."/>
            <person name="Worden A.Z."/>
        </authorList>
    </citation>
    <scope>NUCLEOTIDE SEQUENCE</scope>
    <source>
        <strain evidence="1">OPacV-662</strain>
    </source>
</reference>
<accession>A0A5J6VI48</accession>
<sequence>MKPDDANEFDDDIPFILALLLNPHVLLLLNPHVVLSHNLFNFTSSETSGFT</sequence>
<organism evidence="1">
    <name type="scientific">Megaviridae environmental sample</name>
    <dbReference type="NCBI Taxonomy" id="1737588"/>
    <lineage>
        <taxon>Viruses</taxon>
        <taxon>Varidnaviria</taxon>
        <taxon>Bamfordvirae</taxon>
        <taxon>Nucleocytoviricota</taxon>
        <taxon>Megaviricetes</taxon>
        <taxon>Imitervirales</taxon>
        <taxon>Mimiviridae</taxon>
        <taxon>environmental samples</taxon>
    </lineage>
</organism>